<sequence>MVVSCPVHHLAERALPPPPLSVLLAHTDLPTIRLQPLLAHTDLSLSGPQRSASKQARVHPYRIPTTSPENHASRPLAQAGPANLTRRPSSPLTTVTSDDEDEILDRNVSRLGSVRPIGIGHETLDALRGRMGWSEEEFEKCRKKLKLLIEKNLPPLSFTNQETKDIKMVKDKILKECPRFLEQEDAWGLDNLIIRACKNHYDKNGEAYLSTLKDPGSRTRKAREPKPKSN</sequence>
<accession>A0A9P5PET4</accession>
<comment type="caution">
    <text evidence="2">The sequence shown here is derived from an EMBL/GenBank/DDBJ whole genome shotgun (WGS) entry which is preliminary data.</text>
</comment>
<evidence type="ECO:0000313" key="2">
    <source>
        <dbReference type="EMBL" id="KAF9062083.1"/>
    </source>
</evidence>
<feature type="compositionally biased region" description="Polar residues" evidence="1">
    <location>
        <begin position="45"/>
        <end position="54"/>
    </location>
</feature>
<dbReference type="Proteomes" id="UP000772434">
    <property type="component" value="Unassembled WGS sequence"/>
</dbReference>
<feature type="region of interest" description="Disordered" evidence="1">
    <location>
        <begin position="211"/>
        <end position="230"/>
    </location>
</feature>
<feature type="region of interest" description="Disordered" evidence="1">
    <location>
        <begin position="45"/>
        <end position="99"/>
    </location>
</feature>
<gene>
    <name evidence="2" type="ORF">BDP27DRAFT_1428287</name>
</gene>
<feature type="compositionally biased region" description="Polar residues" evidence="1">
    <location>
        <begin position="86"/>
        <end position="96"/>
    </location>
</feature>
<evidence type="ECO:0000313" key="3">
    <source>
        <dbReference type="Proteomes" id="UP000772434"/>
    </source>
</evidence>
<organism evidence="2 3">
    <name type="scientific">Rhodocollybia butyracea</name>
    <dbReference type="NCBI Taxonomy" id="206335"/>
    <lineage>
        <taxon>Eukaryota</taxon>
        <taxon>Fungi</taxon>
        <taxon>Dikarya</taxon>
        <taxon>Basidiomycota</taxon>
        <taxon>Agaricomycotina</taxon>
        <taxon>Agaricomycetes</taxon>
        <taxon>Agaricomycetidae</taxon>
        <taxon>Agaricales</taxon>
        <taxon>Marasmiineae</taxon>
        <taxon>Omphalotaceae</taxon>
        <taxon>Rhodocollybia</taxon>
    </lineage>
</organism>
<dbReference type="EMBL" id="JADNRY010000182">
    <property type="protein sequence ID" value="KAF9062083.1"/>
    <property type="molecule type" value="Genomic_DNA"/>
</dbReference>
<reference evidence="2" key="1">
    <citation type="submission" date="2020-11" db="EMBL/GenBank/DDBJ databases">
        <authorList>
            <consortium name="DOE Joint Genome Institute"/>
            <person name="Ahrendt S."/>
            <person name="Riley R."/>
            <person name="Andreopoulos W."/>
            <person name="Labutti K."/>
            <person name="Pangilinan J."/>
            <person name="Ruiz-Duenas F.J."/>
            <person name="Barrasa J.M."/>
            <person name="Sanchez-Garcia M."/>
            <person name="Camarero S."/>
            <person name="Miyauchi S."/>
            <person name="Serrano A."/>
            <person name="Linde D."/>
            <person name="Babiker R."/>
            <person name="Drula E."/>
            <person name="Ayuso-Fernandez I."/>
            <person name="Pacheco R."/>
            <person name="Padilla G."/>
            <person name="Ferreira P."/>
            <person name="Barriuso J."/>
            <person name="Kellner H."/>
            <person name="Castanera R."/>
            <person name="Alfaro M."/>
            <person name="Ramirez L."/>
            <person name="Pisabarro A.G."/>
            <person name="Kuo A."/>
            <person name="Tritt A."/>
            <person name="Lipzen A."/>
            <person name="He G."/>
            <person name="Yan M."/>
            <person name="Ng V."/>
            <person name="Cullen D."/>
            <person name="Martin F."/>
            <person name="Rosso M.-N."/>
            <person name="Henrissat B."/>
            <person name="Hibbett D."/>
            <person name="Martinez A.T."/>
            <person name="Grigoriev I.V."/>
        </authorList>
    </citation>
    <scope>NUCLEOTIDE SEQUENCE</scope>
    <source>
        <strain evidence="2">AH 40177</strain>
    </source>
</reference>
<name>A0A9P5PET4_9AGAR</name>
<dbReference type="AlphaFoldDB" id="A0A9P5PET4"/>
<evidence type="ECO:0000256" key="1">
    <source>
        <dbReference type="SAM" id="MobiDB-lite"/>
    </source>
</evidence>
<keyword evidence="3" id="KW-1185">Reference proteome</keyword>
<protein>
    <submittedName>
        <fullName evidence="2">Uncharacterized protein</fullName>
    </submittedName>
</protein>
<proteinExistence type="predicted"/>